<comment type="caution">
    <text evidence="2">The sequence shown here is derived from an EMBL/GenBank/DDBJ whole genome shotgun (WGS) entry which is preliminary data.</text>
</comment>
<dbReference type="AlphaFoldDB" id="A0AAV4DZ01"/>
<evidence type="ECO:0000313" key="3">
    <source>
        <dbReference type="Proteomes" id="UP000735302"/>
    </source>
</evidence>
<name>A0AAV4DZ01_9GAST</name>
<dbReference type="Proteomes" id="UP000735302">
    <property type="component" value="Unassembled WGS sequence"/>
</dbReference>
<feature type="region of interest" description="Disordered" evidence="1">
    <location>
        <begin position="1"/>
        <end position="25"/>
    </location>
</feature>
<evidence type="ECO:0000256" key="1">
    <source>
        <dbReference type="SAM" id="MobiDB-lite"/>
    </source>
</evidence>
<reference evidence="2 3" key="1">
    <citation type="journal article" date="2021" name="Elife">
        <title>Chloroplast acquisition without the gene transfer in kleptoplastic sea slugs, Plakobranchus ocellatus.</title>
        <authorList>
            <person name="Maeda T."/>
            <person name="Takahashi S."/>
            <person name="Yoshida T."/>
            <person name="Shimamura S."/>
            <person name="Takaki Y."/>
            <person name="Nagai Y."/>
            <person name="Toyoda A."/>
            <person name="Suzuki Y."/>
            <person name="Arimoto A."/>
            <person name="Ishii H."/>
            <person name="Satoh N."/>
            <person name="Nishiyama T."/>
            <person name="Hasebe M."/>
            <person name="Maruyama T."/>
            <person name="Minagawa J."/>
            <person name="Obokata J."/>
            <person name="Shigenobu S."/>
        </authorList>
    </citation>
    <scope>NUCLEOTIDE SEQUENCE [LARGE SCALE GENOMIC DNA]</scope>
</reference>
<gene>
    <name evidence="2" type="ORF">PoB_007608200</name>
</gene>
<keyword evidence="3" id="KW-1185">Reference proteome</keyword>
<accession>A0AAV4DZ01</accession>
<evidence type="ECO:0000313" key="2">
    <source>
        <dbReference type="EMBL" id="GFO49577.1"/>
    </source>
</evidence>
<proteinExistence type="predicted"/>
<dbReference type="EMBL" id="BLXT01008494">
    <property type="protein sequence ID" value="GFO49577.1"/>
    <property type="molecule type" value="Genomic_DNA"/>
</dbReference>
<protein>
    <submittedName>
        <fullName evidence="2">Uncharacterized protein</fullName>
    </submittedName>
</protein>
<organism evidence="2 3">
    <name type="scientific">Plakobranchus ocellatus</name>
    <dbReference type="NCBI Taxonomy" id="259542"/>
    <lineage>
        <taxon>Eukaryota</taxon>
        <taxon>Metazoa</taxon>
        <taxon>Spiralia</taxon>
        <taxon>Lophotrochozoa</taxon>
        <taxon>Mollusca</taxon>
        <taxon>Gastropoda</taxon>
        <taxon>Heterobranchia</taxon>
        <taxon>Euthyneura</taxon>
        <taxon>Panpulmonata</taxon>
        <taxon>Sacoglossa</taxon>
        <taxon>Placobranchoidea</taxon>
        <taxon>Plakobranchidae</taxon>
        <taxon>Plakobranchus</taxon>
    </lineage>
</organism>
<sequence length="95" mass="10774">MSDSEDSDLAKGNRHVQGVEFDDGSDDLWLNFDENNSDWDQIDQKVKMKVQHLGLSGVGSVKRGCGLTADRNTDNDTTTHYQWEAYELDNLFEFG</sequence>